<gene>
    <name evidence="1" type="ORF">OMAG_002571</name>
</gene>
<dbReference type="EMBL" id="JYNY01000538">
    <property type="protein sequence ID" value="KJJ83562.1"/>
    <property type="molecule type" value="Genomic_DNA"/>
</dbReference>
<proteinExistence type="predicted"/>
<accession>A0A0F0CJZ9</accession>
<name>A0A0F0CJZ9_9BACT</name>
<dbReference type="AlphaFoldDB" id="A0A0F0CJZ9"/>
<reference evidence="1 2" key="1">
    <citation type="submission" date="2015-02" db="EMBL/GenBank/DDBJ databases">
        <title>Single-cell genomics of uncultivated deep-branching MTB reveals a conserved set of magnetosome genes.</title>
        <authorList>
            <person name="Kolinko S."/>
            <person name="Richter M."/>
            <person name="Glockner F.O."/>
            <person name="Brachmann A."/>
            <person name="Schuler D."/>
        </authorList>
    </citation>
    <scope>NUCLEOTIDE SEQUENCE [LARGE SCALE GENOMIC DNA]</scope>
    <source>
        <strain evidence="1">SKK-01</strain>
    </source>
</reference>
<keyword evidence="2" id="KW-1185">Reference proteome</keyword>
<sequence>MKNDGVPVEASVAAIFLPTRPDLPMPVTTTLFFVFSIRSMAFVKLSSSLAINSATESASVCRTFAASFSLLVLSDISTFNDLNDSFSSSIEPNYTMPSGMNCHLFESLIAIKESLVPCNR</sequence>
<comment type="caution">
    <text evidence="1">The sequence shown here is derived from an EMBL/GenBank/DDBJ whole genome shotgun (WGS) entry which is preliminary data.</text>
</comment>
<evidence type="ECO:0000313" key="1">
    <source>
        <dbReference type="EMBL" id="KJJ83562.1"/>
    </source>
</evidence>
<protein>
    <submittedName>
        <fullName evidence="1">Uncharacterized protein</fullName>
    </submittedName>
</protein>
<organism evidence="1 2">
    <name type="scientific">Candidatus Omnitrophus magneticus</name>
    <dbReference type="NCBI Taxonomy" id="1609969"/>
    <lineage>
        <taxon>Bacteria</taxon>
        <taxon>Pseudomonadati</taxon>
        <taxon>Candidatus Omnitrophota</taxon>
        <taxon>Candidatus Omnitrophus</taxon>
    </lineage>
</organism>
<dbReference type="Proteomes" id="UP000033428">
    <property type="component" value="Unassembled WGS sequence"/>
</dbReference>
<evidence type="ECO:0000313" key="2">
    <source>
        <dbReference type="Proteomes" id="UP000033428"/>
    </source>
</evidence>